<reference evidence="14" key="2">
    <citation type="submission" date="2019-10" db="EMBL/GenBank/DDBJ databases">
        <title>Malate fermentation in French cider.</title>
        <authorList>
            <person name="Cousin F.J."/>
            <person name="Medina Fernandez S."/>
            <person name="Misery B."/>
            <person name="Laplace J.-M."/>
            <person name="Cretenet M."/>
        </authorList>
    </citation>
    <scope>NUCLEOTIDE SEQUENCE</scope>
    <source>
        <strain evidence="14">UCMA15129</strain>
    </source>
</reference>
<keyword evidence="4" id="KW-0808">Transferase</keyword>
<dbReference type="PANTHER" id="PTHR12358:SF106">
    <property type="entry name" value="LIPID KINASE YEGS"/>
    <property type="match status" value="1"/>
</dbReference>
<accession>A0A3S7H6J9</accession>
<dbReference type="Pfam" id="PF00781">
    <property type="entry name" value="DAGK_cat"/>
    <property type="match status" value="1"/>
</dbReference>
<evidence type="ECO:0000256" key="6">
    <source>
        <dbReference type="ARBA" id="ARBA00022741"/>
    </source>
</evidence>
<evidence type="ECO:0000256" key="5">
    <source>
        <dbReference type="ARBA" id="ARBA00022723"/>
    </source>
</evidence>
<dbReference type="Pfam" id="PF19279">
    <property type="entry name" value="YegS_C"/>
    <property type="match status" value="1"/>
</dbReference>
<dbReference type="GO" id="GO:0046872">
    <property type="term" value="F:metal ion binding"/>
    <property type="evidence" value="ECO:0007669"/>
    <property type="project" value="UniProtKB-KW"/>
</dbReference>
<evidence type="ECO:0000256" key="3">
    <source>
        <dbReference type="ARBA" id="ARBA00022516"/>
    </source>
</evidence>
<evidence type="ECO:0000256" key="2">
    <source>
        <dbReference type="ARBA" id="ARBA00005983"/>
    </source>
</evidence>
<evidence type="ECO:0000256" key="9">
    <source>
        <dbReference type="ARBA" id="ARBA00022842"/>
    </source>
</evidence>
<dbReference type="Gene3D" id="2.60.200.40">
    <property type="match status" value="1"/>
</dbReference>
<dbReference type="Gene3D" id="3.40.50.10330">
    <property type="entry name" value="Probable inorganic polyphosphate/atp-NAD kinase, domain 1"/>
    <property type="match status" value="1"/>
</dbReference>
<gene>
    <name evidence="15" type="ORF">ATX59_08310</name>
    <name evidence="14" type="ORF">GA838_00395</name>
</gene>
<keyword evidence="12" id="KW-1208">Phospholipid metabolism</keyword>
<dbReference type="AlphaFoldDB" id="A0A3S7H6J9"/>
<proteinExistence type="inferred from homology"/>
<dbReference type="InterPro" id="IPR001206">
    <property type="entry name" value="Diacylglycerol_kinase_cat_dom"/>
</dbReference>
<dbReference type="Proteomes" id="UP000181728">
    <property type="component" value="Unassembled WGS sequence"/>
</dbReference>
<evidence type="ECO:0000259" key="13">
    <source>
        <dbReference type="PROSITE" id="PS50146"/>
    </source>
</evidence>
<protein>
    <submittedName>
        <fullName evidence="15">Diacylglycerol kinase</fullName>
    </submittedName>
    <submittedName>
        <fullName evidence="14">YegS/Rv2252/BmrU family lipid kinase</fullName>
    </submittedName>
</protein>
<keyword evidence="3" id="KW-0444">Lipid biosynthesis</keyword>
<comment type="cofactor">
    <cofactor evidence="1">
        <name>Mg(2+)</name>
        <dbReference type="ChEBI" id="CHEBI:18420"/>
    </cofactor>
</comment>
<evidence type="ECO:0000313" key="16">
    <source>
        <dbReference type="Proteomes" id="UP000181728"/>
    </source>
</evidence>
<dbReference type="GO" id="GO:0004143">
    <property type="term" value="F:ATP-dependent diacylglycerol kinase activity"/>
    <property type="evidence" value="ECO:0007669"/>
    <property type="project" value="TreeGrafter"/>
</dbReference>
<keyword evidence="9" id="KW-0460">Magnesium</keyword>
<dbReference type="InterPro" id="IPR050187">
    <property type="entry name" value="Lipid_Phosphate_FormReg"/>
</dbReference>
<evidence type="ECO:0000256" key="4">
    <source>
        <dbReference type="ARBA" id="ARBA00022679"/>
    </source>
</evidence>
<evidence type="ECO:0000256" key="7">
    <source>
        <dbReference type="ARBA" id="ARBA00022777"/>
    </source>
</evidence>
<dbReference type="NCBIfam" id="NF009603">
    <property type="entry name" value="PRK13055.1"/>
    <property type="match status" value="1"/>
</dbReference>
<sequence>MKRARIVYNPSSGREAIQRDLLKIMKVYERAGYETSVYETTPKAFSARDEAKRAAQAGFDLIVAAGGDGTVNEVVNGISPLKKRPLMAVIPSGTTNDYARALKIPRDDLVEAAKVINKHETLKMDIGEITSGNSRLNYFMNIGALGTLSELTYEVPSMLKTLYGYLAYITKGAELITRIQSVPVRITYDEGKFEGQVSLILLALTNSVGGFEKIVPDAKLDDGKFSLLIVEKSNIAQLFNLITKALNNGSHIKDKLITYIKTSKVKVEPLSNDKMKVNLDGEFGGVAPMTFKNLQRHIEFIAVTSRMKPGSRTRAQTADEVMAKKAEEEFKTASKEIKKKAGVDK</sequence>
<evidence type="ECO:0000256" key="8">
    <source>
        <dbReference type="ARBA" id="ARBA00022840"/>
    </source>
</evidence>
<keyword evidence="8" id="KW-0067">ATP-binding</keyword>
<evidence type="ECO:0000313" key="15">
    <source>
        <dbReference type="EMBL" id="OIM20568.1"/>
    </source>
</evidence>
<evidence type="ECO:0000256" key="1">
    <source>
        <dbReference type="ARBA" id="ARBA00001946"/>
    </source>
</evidence>
<reference evidence="15 16" key="1">
    <citation type="journal article" date="2016" name="BMC Genomics">
        <title>Consensus pan-genome assembly of the specialised wine bacterium Oenococcus oeni.</title>
        <authorList>
            <person name="Sternes P.R."/>
            <person name="Borneman A.R."/>
        </authorList>
    </citation>
    <scope>NUCLEOTIDE SEQUENCE [LARGE SCALE GENOMIC DNA]</scope>
    <source>
        <strain evidence="15 16">AWRIB661</strain>
    </source>
</reference>
<keyword evidence="7 14" id="KW-0418">Kinase</keyword>
<keyword evidence="5" id="KW-0479">Metal-binding</keyword>
<dbReference type="EMBL" id="WERV01000001">
    <property type="protein sequence ID" value="MDV7714242.1"/>
    <property type="molecule type" value="Genomic_DNA"/>
</dbReference>
<dbReference type="SUPFAM" id="SSF111331">
    <property type="entry name" value="NAD kinase/diacylglycerol kinase-like"/>
    <property type="match status" value="1"/>
</dbReference>
<name>A0A3S7H6J9_OENOE</name>
<evidence type="ECO:0000256" key="12">
    <source>
        <dbReference type="ARBA" id="ARBA00023264"/>
    </source>
</evidence>
<dbReference type="Proteomes" id="UP001281024">
    <property type="component" value="Unassembled WGS sequence"/>
</dbReference>
<dbReference type="RefSeq" id="WP_032808814.1">
    <property type="nucleotide sequence ID" value="NZ_CP014324.1"/>
</dbReference>
<dbReference type="EMBL" id="MLOK01000054">
    <property type="protein sequence ID" value="OIM20568.1"/>
    <property type="molecule type" value="Genomic_DNA"/>
</dbReference>
<keyword evidence="11" id="KW-0594">Phospholipid biosynthesis</keyword>
<dbReference type="PANTHER" id="PTHR12358">
    <property type="entry name" value="SPHINGOSINE KINASE"/>
    <property type="match status" value="1"/>
</dbReference>
<comment type="similarity">
    <text evidence="2">Belongs to the diacylglycerol/lipid kinase family.</text>
</comment>
<dbReference type="InterPro" id="IPR045540">
    <property type="entry name" value="YegS/DAGK_C"/>
</dbReference>
<dbReference type="InterPro" id="IPR016064">
    <property type="entry name" value="NAD/diacylglycerol_kinase_sf"/>
</dbReference>
<dbReference type="SMART" id="SM00046">
    <property type="entry name" value="DAGKc"/>
    <property type="match status" value="1"/>
</dbReference>
<evidence type="ECO:0000313" key="14">
    <source>
        <dbReference type="EMBL" id="MDV7714242.1"/>
    </source>
</evidence>
<evidence type="ECO:0000256" key="10">
    <source>
        <dbReference type="ARBA" id="ARBA00023098"/>
    </source>
</evidence>
<evidence type="ECO:0000256" key="11">
    <source>
        <dbReference type="ARBA" id="ARBA00023209"/>
    </source>
</evidence>
<organism evidence="14 17">
    <name type="scientific">Oenococcus oeni</name>
    <name type="common">Leuconostoc oenos</name>
    <dbReference type="NCBI Taxonomy" id="1247"/>
    <lineage>
        <taxon>Bacteria</taxon>
        <taxon>Bacillati</taxon>
        <taxon>Bacillota</taxon>
        <taxon>Bacilli</taxon>
        <taxon>Lactobacillales</taxon>
        <taxon>Lactobacillaceae</taxon>
        <taxon>Oenococcus</taxon>
    </lineage>
</organism>
<dbReference type="GO" id="GO:0005524">
    <property type="term" value="F:ATP binding"/>
    <property type="evidence" value="ECO:0007669"/>
    <property type="project" value="UniProtKB-KW"/>
</dbReference>
<dbReference type="PROSITE" id="PS50146">
    <property type="entry name" value="DAGK"/>
    <property type="match status" value="1"/>
</dbReference>
<feature type="domain" description="DAGKc" evidence="13">
    <location>
        <begin position="1"/>
        <end position="133"/>
    </location>
</feature>
<keyword evidence="10" id="KW-0443">Lipid metabolism</keyword>
<dbReference type="NCBIfam" id="TIGR00147">
    <property type="entry name" value="YegS/Rv2252/BmrU family lipid kinase"/>
    <property type="match status" value="1"/>
</dbReference>
<dbReference type="GO" id="GO:0005886">
    <property type="term" value="C:plasma membrane"/>
    <property type="evidence" value="ECO:0007669"/>
    <property type="project" value="TreeGrafter"/>
</dbReference>
<dbReference type="GO" id="GO:0008654">
    <property type="term" value="P:phospholipid biosynthetic process"/>
    <property type="evidence" value="ECO:0007669"/>
    <property type="project" value="UniProtKB-KW"/>
</dbReference>
<dbReference type="InterPro" id="IPR017438">
    <property type="entry name" value="ATP-NAD_kinase_N"/>
</dbReference>
<comment type="caution">
    <text evidence="14">The sequence shown here is derived from an EMBL/GenBank/DDBJ whole genome shotgun (WGS) entry which is preliminary data.</text>
</comment>
<evidence type="ECO:0000313" key="17">
    <source>
        <dbReference type="Proteomes" id="UP001281024"/>
    </source>
</evidence>
<keyword evidence="6" id="KW-0547">Nucleotide-binding</keyword>
<dbReference type="InterPro" id="IPR005218">
    <property type="entry name" value="Diacylglycerol/lipid_kinase"/>
</dbReference>